<dbReference type="InterPro" id="IPR007369">
    <property type="entry name" value="Peptidase_A22B_SPP"/>
</dbReference>
<accession>A0A8X6ILN7</accession>
<dbReference type="GO" id="GO:0098553">
    <property type="term" value="C:lumenal side of endoplasmic reticulum membrane"/>
    <property type="evidence" value="ECO:0007669"/>
    <property type="project" value="TreeGrafter"/>
</dbReference>
<comment type="caution">
    <text evidence="4">The sequence shown here is derived from an EMBL/GenBank/DDBJ whole genome shotgun (WGS) entry which is preliminary data.</text>
</comment>
<keyword evidence="3" id="KW-0732">Signal</keyword>
<dbReference type="GO" id="GO:0033619">
    <property type="term" value="P:membrane protein proteolysis"/>
    <property type="evidence" value="ECO:0007669"/>
    <property type="project" value="TreeGrafter"/>
</dbReference>
<dbReference type="GO" id="GO:0030660">
    <property type="term" value="C:Golgi-associated vesicle membrane"/>
    <property type="evidence" value="ECO:0007669"/>
    <property type="project" value="TreeGrafter"/>
</dbReference>
<dbReference type="GO" id="GO:0098554">
    <property type="term" value="C:cytoplasmic side of endoplasmic reticulum membrane"/>
    <property type="evidence" value="ECO:0007669"/>
    <property type="project" value="TreeGrafter"/>
</dbReference>
<feature type="chain" id="PRO_5036442693" evidence="3">
    <location>
        <begin position="18"/>
        <end position="516"/>
    </location>
</feature>
<protein>
    <submittedName>
        <fullName evidence="4">Uncharacterized protein</fullName>
    </submittedName>
</protein>
<feature type="transmembrane region" description="Helical" evidence="2">
    <location>
        <begin position="163"/>
        <end position="182"/>
    </location>
</feature>
<reference evidence="4" key="1">
    <citation type="submission" date="2020-08" db="EMBL/GenBank/DDBJ databases">
        <title>Multicomponent nature underlies the extraordinary mechanical properties of spider dragline silk.</title>
        <authorList>
            <person name="Kono N."/>
            <person name="Nakamura H."/>
            <person name="Mori M."/>
            <person name="Yoshida Y."/>
            <person name="Ohtoshi R."/>
            <person name="Malay A.D."/>
            <person name="Moran D.A.P."/>
            <person name="Tomita M."/>
            <person name="Numata K."/>
            <person name="Arakawa K."/>
        </authorList>
    </citation>
    <scope>NUCLEOTIDE SEQUENCE</scope>
</reference>
<dbReference type="PANTHER" id="PTHR12174:SF103">
    <property type="entry name" value="INTRAMEMBRANE PROTEASE (IMPAS) FAMILY"/>
    <property type="match status" value="1"/>
</dbReference>
<feature type="transmembrane region" description="Helical" evidence="2">
    <location>
        <begin position="208"/>
        <end position="228"/>
    </location>
</feature>
<gene>
    <name evidence="4" type="ORF">TNIN_447832</name>
</gene>
<dbReference type="PANTHER" id="PTHR12174">
    <property type="entry name" value="SIGNAL PEPTIDE PEPTIDASE"/>
    <property type="match status" value="1"/>
</dbReference>
<evidence type="ECO:0000313" key="5">
    <source>
        <dbReference type="Proteomes" id="UP000886998"/>
    </source>
</evidence>
<feature type="transmembrane region" description="Helical" evidence="2">
    <location>
        <begin position="306"/>
        <end position="326"/>
    </location>
</feature>
<organism evidence="4 5">
    <name type="scientific">Trichonephila inaurata madagascariensis</name>
    <dbReference type="NCBI Taxonomy" id="2747483"/>
    <lineage>
        <taxon>Eukaryota</taxon>
        <taxon>Metazoa</taxon>
        <taxon>Ecdysozoa</taxon>
        <taxon>Arthropoda</taxon>
        <taxon>Chelicerata</taxon>
        <taxon>Arachnida</taxon>
        <taxon>Araneae</taxon>
        <taxon>Araneomorphae</taxon>
        <taxon>Entelegynae</taxon>
        <taxon>Araneoidea</taxon>
        <taxon>Nephilidae</taxon>
        <taxon>Trichonephila</taxon>
        <taxon>Trichonephila inaurata</taxon>
    </lineage>
</organism>
<evidence type="ECO:0000256" key="1">
    <source>
        <dbReference type="SAM" id="MobiDB-lite"/>
    </source>
</evidence>
<dbReference type="EMBL" id="BMAV01026217">
    <property type="protein sequence ID" value="GFS48430.1"/>
    <property type="molecule type" value="Genomic_DNA"/>
</dbReference>
<dbReference type="GO" id="GO:0042500">
    <property type="term" value="F:aspartic endopeptidase activity, intramembrane cleaving"/>
    <property type="evidence" value="ECO:0007669"/>
    <property type="project" value="InterPro"/>
</dbReference>
<dbReference type="Proteomes" id="UP000886998">
    <property type="component" value="Unassembled WGS sequence"/>
</dbReference>
<keyword evidence="2" id="KW-1133">Transmembrane helix</keyword>
<feature type="transmembrane region" description="Helical" evidence="2">
    <location>
        <begin position="332"/>
        <end position="350"/>
    </location>
</feature>
<dbReference type="AlphaFoldDB" id="A0A8X6ILN7"/>
<feature type="signal peptide" evidence="3">
    <location>
        <begin position="1"/>
        <end position="17"/>
    </location>
</feature>
<sequence>MFTIYLTFVSLLLKAQCNTFDYAVLAADTHTQSKEFCLYVEPTVSIYPKQKSESKYYTLRNNEEVNWCINSNEMNCENEVLLLPADNCSIYTQVDNFLHMNGEVIVFVSEDPLYPLNFNESKCLNETGIPTVQISKRSAKMLKEMDRTVRIKLFKPDGLRLGYFYPILWSISVFAVVLNSHWSGSYSYKRLKQVLHLEPFDIFKDKEYIVLFLWAAVWALILIIEGLSGRYPSINYLATTLDVLFIMSSSMPLFLCLDFLTGNLKYFKFSFTICNVDIYYETLINWFISISLSTLWRLYRGMRYTWLLENVISIAFYGTLATFFPFSNFKFLVGFFCLSHFIYTFFILCLDLRVMEFIYRESAVLLDDFPIPLMIEVNDIGFDPLRACRRVKMFADVIDLEVFGVMLSYCYILDILTNKNRLYYKIMVIPYCLGRFLEDIIMLQFDAPLYASCIMPAVLLPPVLLASYRNESPLLWNGFDAVKEILVPKRNTIDLTAKTTNEQSDENSETSAVDFV</sequence>
<feature type="region of interest" description="Disordered" evidence="1">
    <location>
        <begin position="497"/>
        <end position="516"/>
    </location>
</feature>
<feature type="transmembrane region" description="Helical" evidence="2">
    <location>
        <begin position="234"/>
        <end position="260"/>
    </location>
</feature>
<proteinExistence type="predicted"/>
<evidence type="ECO:0000256" key="3">
    <source>
        <dbReference type="SAM" id="SignalP"/>
    </source>
</evidence>
<evidence type="ECO:0000313" key="4">
    <source>
        <dbReference type="EMBL" id="GFS48430.1"/>
    </source>
</evidence>
<keyword evidence="2" id="KW-0812">Transmembrane</keyword>
<keyword evidence="2" id="KW-0472">Membrane</keyword>
<keyword evidence="5" id="KW-1185">Reference proteome</keyword>
<dbReference type="OrthoDB" id="6455113at2759"/>
<evidence type="ECO:0000256" key="2">
    <source>
        <dbReference type="SAM" id="Phobius"/>
    </source>
</evidence>
<name>A0A8X6ILN7_9ARAC</name>
<dbReference type="GO" id="GO:0005765">
    <property type="term" value="C:lysosomal membrane"/>
    <property type="evidence" value="ECO:0007669"/>
    <property type="project" value="TreeGrafter"/>
</dbReference>